<dbReference type="InterPro" id="IPR012677">
    <property type="entry name" value="Nucleotide-bd_a/b_plait_sf"/>
</dbReference>
<dbReference type="KEGG" id="kpin:30170979"/>
<feature type="domain" description="RRM" evidence="4">
    <location>
        <begin position="67"/>
        <end position="146"/>
    </location>
</feature>
<keyword evidence="7" id="KW-1185">Reference proteome</keyword>
<protein>
    <submittedName>
        <fullName evidence="5">RNA binding protein</fullName>
    </submittedName>
</protein>
<reference evidence="5" key="1">
    <citation type="submission" date="2013-07" db="EMBL/GenBank/DDBJ databases">
        <title>The Genome Sequence of Cryptococcus pinus CBS10737.</title>
        <authorList>
            <consortium name="The Broad Institute Genome Sequencing Platform"/>
            <person name="Cuomo C."/>
            <person name="Litvintseva A."/>
            <person name="Chen Y."/>
            <person name="Heitman J."/>
            <person name="Sun S."/>
            <person name="Springer D."/>
            <person name="Dromer F."/>
            <person name="Young S.K."/>
            <person name="Zeng Q."/>
            <person name="Gargeya S."/>
            <person name="Fitzgerald M."/>
            <person name="Abouelleil A."/>
            <person name="Alvarado L."/>
            <person name="Berlin A.M."/>
            <person name="Chapman S.B."/>
            <person name="Dewar J."/>
            <person name="Goldberg J."/>
            <person name="Griggs A."/>
            <person name="Gujja S."/>
            <person name="Hansen M."/>
            <person name="Howarth C."/>
            <person name="Imamovic A."/>
            <person name="Larimer J."/>
            <person name="McCowan C."/>
            <person name="Murphy C."/>
            <person name="Pearson M."/>
            <person name="Priest M."/>
            <person name="Roberts A."/>
            <person name="Saif S."/>
            <person name="Shea T."/>
            <person name="Sykes S."/>
            <person name="Wortman J."/>
            <person name="Nusbaum C."/>
            <person name="Birren B."/>
        </authorList>
    </citation>
    <scope>NUCLEOTIDE SEQUENCE [LARGE SCALE GENOMIC DNA]</scope>
    <source>
        <strain evidence="5">CBS 10737</strain>
    </source>
</reference>
<proteinExistence type="predicted"/>
<evidence type="ECO:0000256" key="3">
    <source>
        <dbReference type="SAM" id="MobiDB-lite"/>
    </source>
</evidence>
<evidence type="ECO:0000256" key="2">
    <source>
        <dbReference type="PROSITE-ProRule" id="PRU00176"/>
    </source>
</evidence>
<dbReference type="Proteomes" id="UP000094020">
    <property type="component" value="Chromosome 6"/>
</dbReference>
<evidence type="ECO:0000256" key="1">
    <source>
        <dbReference type="ARBA" id="ARBA00022884"/>
    </source>
</evidence>
<organism evidence="5">
    <name type="scientific">Kwoniella pini CBS 10737</name>
    <dbReference type="NCBI Taxonomy" id="1296096"/>
    <lineage>
        <taxon>Eukaryota</taxon>
        <taxon>Fungi</taxon>
        <taxon>Dikarya</taxon>
        <taxon>Basidiomycota</taxon>
        <taxon>Agaricomycotina</taxon>
        <taxon>Tremellomycetes</taxon>
        <taxon>Tremellales</taxon>
        <taxon>Cryptococcaceae</taxon>
        <taxon>Kwoniella</taxon>
    </lineage>
</organism>
<feature type="region of interest" description="Disordered" evidence="3">
    <location>
        <begin position="30"/>
        <end position="62"/>
    </location>
</feature>
<dbReference type="SMART" id="SM00360">
    <property type="entry name" value="RRM"/>
    <property type="match status" value="2"/>
</dbReference>
<dbReference type="Gene3D" id="3.30.70.330">
    <property type="match status" value="2"/>
</dbReference>
<dbReference type="SUPFAM" id="SSF54928">
    <property type="entry name" value="RNA-binding domain, RBD"/>
    <property type="match status" value="2"/>
</dbReference>
<reference evidence="6" key="2">
    <citation type="submission" date="2013-07" db="EMBL/GenBank/DDBJ databases">
        <authorList>
            <consortium name="The Broad Institute Genome Sequencing Platform"/>
            <person name="Cuomo C."/>
            <person name="Litvintseva A."/>
            <person name="Chen Y."/>
            <person name="Heitman J."/>
            <person name="Sun S."/>
            <person name="Springer D."/>
            <person name="Dromer F."/>
            <person name="Young S.K."/>
            <person name="Zeng Q."/>
            <person name="Gargeya S."/>
            <person name="Fitzgerald M."/>
            <person name="Abouelleil A."/>
            <person name="Alvarado L."/>
            <person name="Berlin A.M."/>
            <person name="Chapman S.B."/>
            <person name="Dewar J."/>
            <person name="Goldberg J."/>
            <person name="Griggs A."/>
            <person name="Gujja S."/>
            <person name="Hansen M."/>
            <person name="Howarth C."/>
            <person name="Imamovic A."/>
            <person name="Larimer J."/>
            <person name="McCowan C."/>
            <person name="Murphy C."/>
            <person name="Pearson M."/>
            <person name="Priest M."/>
            <person name="Roberts A."/>
            <person name="Saif S."/>
            <person name="Shea T."/>
            <person name="Sykes S."/>
            <person name="Wortman J."/>
            <person name="Nusbaum C."/>
            <person name="Birren B."/>
        </authorList>
    </citation>
    <scope>NUCLEOTIDE SEQUENCE</scope>
    <source>
        <strain evidence="6">CBS 10737</strain>
    </source>
</reference>
<dbReference type="PANTHER" id="PTHR10501">
    <property type="entry name" value="U1 SMALL NUCLEAR RIBONUCLEOPROTEIN A/U2 SMALL NUCLEAR RIBONUCLEOPROTEIN B"/>
    <property type="match status" value="1"/>
</dbReference>
<evidence type="ECO:0000313" key="5">
    <source>
        <dbReference type="EMBL" id="OCF51894.1"/>
    </source>
</evidence>
<evidence type="ECO:0000313" key="7">
    <source>
        <dbReference type="Proteomes" id="UP000094020"/>
    </source>
</evidence>
<reference evidence="6" key="4">
    <citation type="submission" date="2024-02" db="EMBL/GenBank/DDBJ databases">
        <title>Comparative genomics of Cryptococcus and Kwoniella reveals pathogenesis evolution and contrasting modes of karyotype evolution via chromosome fusion or intercentromeric recombination.</title>
        <authorList>
            <person name="Coelho M.A."/>
            <person name="David-Palma M."/>
            <person name="Shea T."/>
            <person name="Bowers K."/>
            <person name="McGinley-Smith S."/>
            <person name="Mohammad A.W."/>
            <person name="Gnirke A."/>
            <person name="Yurkov A.M."/>
            <person name="Nowrousian M."/>
            <person name="Sun S."/>
            <person name="Cuomo C.A."/>
            <person name="Heitman J."/>
        </authorList>
    </citation>
    <scope>NUCLEOTIDE SEQUENCE</scope>
    <source>
        <strain evidence="6">CBS 10737</strain>
    </source>
</reference>
<name>A0A1B9I8Q6_9TREE</name>
<feature type="region of interest" description="Disordered" evidence="3">
    <location>
        <begin position="1"/>
        <end position="20"/>
    </location>
</feature>
<evidence type="ECO:0000313" key="6">
    <source>
        <dbReference type="EMBL" id="WWC71117.1"/>
    </source>
</evidence>
<dbReference type="STRING" id="1296096.A0A1B9I8Q6"/>
<dbReference type="PROSITE" id="PS50102">
    <property type="entry name" value="RRM"/>
    <property type="match status" value="2"/>
</dbReference>
<sequence length="289" mass="32606">MAEVAPPPPPTAISDEEPKVQVDDDVEMAPAAEGVDQETTEITNNGEDKADSEEEQQGDKLPKDACETLYLQNLNEKVRIPVIQETLYSLFKPYRPLHPVIAHKNVRMRGQAFISFPDVESANEAKKDVSEFPLYGKAIQISFARGRSDSIVKKVEGDEKFDEHKAKRLEEKKLKRRNNPLRQKAQAKLKAEETGAPQQKKQRLQMPDEYLPPNNVLFIQNLPEGTTSDDLREVFEVHAGLVEIRTIPAKKDIAFVEFADENAATVAKDALHNFKIDGETKMKVTYARK</sequence>
<dbReference type="FunFam" id="3.30.70.330:FF:000029">
    <property type="entry name" value="U2 small nuclear ribonucleoprotein B"/>
    <property type="match status" value="1"/>
</dbReference>
<feature type="domain" description="RRM" evidence="4">
    <location>
        <begin position="215"/>
        <end position="289"/>
    </location>
</feature>
<evidence type="ECO:0000259" key="4">
    <source>
        <dbReference type="PROSITE" id="PS50102"/>
    </source>
</evidence>
<dbReference type="Pfam" id="PF00076">
    <property type="entry name" value="RRM_1"/>
    <property type="match status" value="2"/>
</dbReference>
<dbReference type="GO" id="GO:0003723">
    <property type="term" value="F:RNA binding"/>
    <property type="evidence" value="ECO:0007669"/>
    <property type="project" value="UniProtKB-UniRule"/>
</dbReference>
<dbReference type="InterPro" id="IPR000504">
    <property type="entry name" value="RRM_dom"/>
</dbReference>
<dbReference type="EMBL" id="KV700115">
    <property type="protein sequence ID" value="OCF51894.1"/>
    <property type="molecule type" value="Genomic_DNA"/>
</dbReference>
<dbReference type="InterPro" id="IPR035979">
    <property type="entry name" value="RBD_domain_sf"/>
</dbReference>
<dbReference type="CDD" id="cd12247">
    <property type="entry name" value="RRM2_U1A_like"/>
    <property type="match status" value="1"/>
</dbReference>
<accession>A0A1B9I8Q6</accession>
<dbReference type="RefSeq" id="XP_019013113.1">
    <property type="nucleotide sequence ID" value="XM_019154373.1"/>
</dbReference>
<gene>
    <name evidence="5" type="ORF">I206_02610</name>
    <name evidence="6" type="ORF">I206_105070</name>
</gene>
<reference evidence="5" key="3">
    <citation type="submission" date="2016-07" db="EMBL/GenBank/DDBJ databases">
        <title>Evolution of pathogenesis and genome organization in the Tremellales.</title>
        <authorList>
            <person name="Cuomo C."/>
            <person name="Litvintseva A."/>
            <person name="Heitman J."/>
            <person name="Chen Y."/>
            <person name="Sun S."/>
            <person name="Springer D."/>
            <person name="Dromer F."/>
            <person name="Young S."/>
            <person name="Zeng Q."/>
            <person name="Chapman S."/>
            <person name="Gujja S."/>
            <person name="Saif S."/>
            <person name="Birren B."/>
        </authorList>
    </citation>
    <scope>NUCLEOTIDE SEQUENCE</scope>
    <source>
        <strain evidence="5">CBS 10737</strain>
    </source>
</reference>
<dbReference type="GeneID" id="30170979"/>
<keyword evidence="1 2" id="KW-0694">RNA-binding</keyword>
<dbReference type="AlphaFoldDB" id="A0A1B9I8Q6"/>
<dbReference type="OrthoDB" id="266020at2759"/>
<dbReference type="EMBL" id="CP144524">
    <property type="protein sequence ID" value="WWC71117.1"/>
    <property type="molecule type" value="Genomic_DNA"/>
</dbReference>
<feature type="region of interest" description="Disordered" evidence="3">
    <location>
        <begin position="166"/>
        <end position="203"/>
    </location>
</feature>
<feature type="compositionally biased region" description="Pro residues" evidence="3">
    <location>
        <begin position="1"/>
        <end position="11"/>
    </location>
</feature>